<evidence type="ECO:0000256" key="4">
    <source>
        <dbReference type="ARBA" id="ARBA00022723"/>
    </source>
</evidence>
<feature type="binding site" evidence="7">
    <location>
        <begin position="50"/>
        <end position="51"/>
    </location>
    <ligand>
        <name>4-CDP-2-C-methyl-D-erythritol 2-phosphate</name>
        <dbReference type="ChEBI" id="CHEBI:57919"/>
    </ligand>
</feature>
<feature type="site" description="Transition state stabilizer" evidence="7">
    <location>
        <position position="149"/>
    </location>
</feature>
<feature type="binding site" evidence="7">
    <location>
        <position position="58"/>
    </location>
    <ligand>
        <name>a divalent metal cation</name>
        <dbReference type="ChEBI" id="CHEBI:60240"/>
    </ligand>
</feature>
<dbReference type="GO" id="GO:0008685">
    <property type="term" value="F:2-C-methyl-D-erythritol 2,4-cyclodiphosphate synthase activity"/>
    <property type="evidence" value="ECO:0007669"/>
    <property type="project" value="UniProtKB-UniRule"/>
</dbReference>
<evidence type="ECO:0000256" key="3">
    <source>
        <dbReference type="ARBA" id="ARBA00012579"/>
    </source>
</evidence>
<dbReference type="PANTHER" id="PTHR43181:SF1">
    <property type="entry name" value="2-C-METHYL-D-ERYTHRITOL 2,4-CYCLODIPHOSPHATE SYNTHASE, CHLOROPLASTIC"/>
    <property type="match status" value="1"/>
</dbReference>
<comment type="caution">
    <text evidence="10">The sequence shown here is derived from an EMBL/GenBank/DDBJ whole genome shotgun (WGS) entry which is preliminary data.</text>
</comment>
<feature type="binding site" evidence="7">
    <location>
        <begin position="20"/>
        <end position="22"/>
    </location>
    <ligand>
        <name>4-CDP-2-C-methyl-D-erythritol 2-phosphate</name>
        <dbReference type="ChEBI" id="CHEBI:57919"/>
    </ligand>
</feature>
<keyword evidence="11" id="KW-1185">Reference proteome</keyword>
<feature type="binding site" evidence="7">
    <location>
        <position position="20"/>
    </location>
    <ligand>
        <name>a divalent metal cation</name>
        <dbReference type="ChEBI" id="CHEBI:60240"/>
    </ligand>
</feature>
<feature type="binding site" evidence="7">
    <location>
        <begin position="72"/>
        <end position="74"/>
    </location>
    <ligand>
        <name>4-CDP-2-C-methyl-D-erythritol 2-phosphate</name>
        <dbReference type="ChEBI" id="CHEBI:57919"/>
    </ligand>
</feature>
<comment type="subunit">
    <text evidence="7">Homotrimer.</text>
</comment>
<dbReference type="RefSeq" id="WP_146577096.1">
    <property type="nucleotide sequence ID" value="NZ_SJPM01000002.1"/>
</dbReference>
<evidence type="ECO:0000313" key="10">
    <source>
        <dbReference type="EMBL" id="TWU01884.1"/>
    </source>
</evidence>
<comment type="similarity">
    <text evidence="7 8">Belongs to the IspF family.</text>
</comment>
<dbReference type="InterPro" id="IPR003526">
    <property type="entry name" value="MECDP_synthase"/>
</dbReference>
<feature type="binding site" evidence="7">
    <location>
        <position position="22"/>
    </location>
    <ligand>
        <name>a divalent metal cation</name>
        <dbReference type="ChEBI" id="CHEBI:60240"/>
    </ligand>
</feature>
<dbReference type="NCBIfam" id="TIGR00151">
    <property type="entry name" value="ispF"/>
    <property type="match status" value="1"/>
</dbReference>
<evidence type="ECO:0000313" key="11">
    <source>
        <dbReference type="Proteomes" id="UP000316213"/>
    </source>
</evidence>
<evidence type="ECO:0000256" key="1">
    <source>
        <dbReference type="ARBA" id="ARBA00000200"/>
    </source>
</evidence>
<accession>A0A5C6AUP4</accession>
<evidence type="ECO:0000256" key="5">
    <source>
        <dbReference type="ARBA" id="ARBA00023229"/>
    </source>
</evidence>
<evidence type="ECO:0000256" key="8">
    <source>
        <dbReference type="RuleBase" id="RU004395"/>
    </source>
</evidence>
<comment type="cofactor">
    <cofactor evidence="7">
        <name>a divalent metal cation</name>
        <dbReference type="ChEBI" id="CHEBI:60240"/>
    </cofactor>
    <text evidence="7">Binds 1 divalent metal cation per subunit.</text>
</comment>
<feature type="domain" description="2-C-methyl-D-erythritol 2,4-cyclodiphosphate synthase" evidence="9">
    <location>
        <begin position="13"/>
        <end position="170"/>
    </location>
</feature>
<keyword evidence="4 7" id="KW-0479">Metal-binding</keyword>
<keyword evidence="6 7" id="KW-0456">Lyase</keyword>
<keyword evidence="5 7" id="KW-0414">Isoprene biosynthesis</keyword>
<comment type="catalytic activity">
    <reaction evidence="1 7 8">
        <text>4-CDP-2-C-methyl-D-erythritol 2-phosphate = 2-C-methyl-D-erythritol 2,4-cyclic diphosphate + CMP</text>
        <dbReference type="Rhea" id="RHEA:23864"/>
        <dbReference type="ChEBI" id="CHEBI:57919"/>
        <dbReference type="ChEBI" id="CHEBI:58483"/>
        <dbReference type="ChEBI" id="CHEBI:60377"/>
        <dbReference type="EC" id="4.6.1.12"/>
    </reaction>
</comment>
<evidence type="ECO:0000256" key="6">
    <source>
        <dbReference type="ARBA" id="ARBA00023239"/>
    </source>
</evidence>
<dbReference type="GO" id="GO:0046872">
    <property type="term" value="F:metal ion binding"/>
    <property type="evidence" value="ECO:0007669"/>
    <property type="project" value="UniProtKB-KW"/>
</dbReference>
<comment type="caution">
    <text evidence="7">Lacks conserved residue(s) required for the propagation of feature annotation.</text>
</comment>
<proteinExistence type="inferred from homology"/>
<evidence type="ECO:0000256" key="7">
    <source>
        <dbReference type="HAMAP-Rule" id="MF_00107"/>
    </source>
</evidence>
<feature type="binding site" evidence="7">
    <location>
        <begin position="77"/>
        <end position="81"/>
    </location>
    <ligand>
        <name>4-CDP-2-C-methyl-D-erythritol 2-phosphate</name>
        <dbReference type="ChEBI" id="CHEBI:57919"/>
    </ligand>
</feature>
<feature type="binding site" evidence="7">
    <location>
        <position position="158"/>
    </location>
    <ligand>
        <name>4-CDP-2-C-methyl-D-erythritol 2-phosphate</name>
        <dbReference type="ChEBI" id="CHEBI:57919"/>
    </ligand>
</feature>
<dbReference type="PANTHER" id="PTHR43181">
    <property type="entry name" value="2-C-METHYL-D-ERYTHRITOL 2,4-CYCLODIPHOSPHATE SYNTHASE, CHLOROPLASTIC"/>
    <property type="match status" value="1"/>
</dbReference>
<evidence type="ECO:0000256" key="2">
    <source>
        <dbReference type="ARBA" id="ARBA00004709"/>
    </source>
</evidence>
<organism evidence="10 11">
    <name type="scientific">Neorhodopirellula pilleata</name>
    <dbReference type="NCBI Taxonomy" id="2714738"/>
    <lineage>
        <taxon>Bacteria</taxon>
        <taxon>Pseudomonadati</taxon>
        <taxon>Planctomycetota</taxon>
        <taxon>Planctomycetia</taxon>
        <taxon>Pirellulales</taxon>
        <taxon>Pirellulaceae</taxon>
        <taxon>Neorhodopirellula</taxon>
    </lineage>
</organism>
<feature type="site" description="Transition state stabilizer" evidence="7">
    <location>
        <position position="50"/>
    </location>
</feature>
<reference evidence="10 11" key="1">
    <citation type="submission" date="2019-02" db="EMBL/GenBank/DDBJ databases">
        <title>Deep-cultivation of Planctomycetes and their phenomic and genomic characterization uncovers novel biology.</title>
        <authorList>
            <person name="Wiegand S."/>
            <person name="Jogler M."/>
            <person name="Boedeker C."/>
            <person name="Pinto D."/>
            <person name="Vollmers J."/>
            <person name="Rivas-Marin E."/>
            <person name="Kohn T."/>
            <person name="Peeters S.H."/>
            <person name="Heuer A."/>
            <person name="Rast P."/>
            <person name="Oberbeckmann S."/>
            <person name="Bunk B."/>
            <person name="Jeske O."/>
            <person name="Meyerdierks A."/>
            <person name="Storesund J.E."/>
            <person name="Kallscheuer N."/>
            <person name="Luecker S."/>
            <person name="Lage O.M."/>
            <person name="Pohl T."/>
            <person name="Merkel B.J."/>
            <person name="Hornburger P."/>
            <person name="Mueller R.-W."/>
            <person name="Bruemmer F."/>
            <person name="Labrenz M."/>
            <person name="Spormann A.M."/>
            <person name="Op Den Camp H."/>
            <person name="Overmann J."/>
            <person name="Amann R."/>
            <person name="Jetten M.S.M."/>
            <person name="Mascher T."/>
            <person name="Medema M.H."/>
            <person name="Devos D.P."/>
            <person name="Kaster A.-K."/>
            <person name="Ovreas L."/>
            <person name="Rohde M."/>
            <person name="Galperin M.Y."/>
            <person name="Jogler C."/>
        </authorList>
    </citation>
    <scope>NUCLEOTIDE SEQUENCE [LARGE SCALE GENOMIC DNA]</scope>
    <source>
        <strain evidence="10 11">Pla100</strain>
    </source>
</reference>
<sequence>MSSPSPPFPAPPFRVGLGYDSHRLGPGGPLRIGGIYIGDASAGGVHAIGHSDADVVLHALTDALLGAIAQGDIGRLFPNDDERNRDRDSRDFVLAAMEKVKRSGYSINNVDAVILAERPKMAPHIDSMREQIANMIECPIQCVGLKAKTGEGVDAVGRSEAIAARVIVMLVAVSG</sequence>
<dbReference type="SUPFAM" id="SSF69765">
    <property type="entry name" value="IpsF-like"/>
    <property type="match status" value="1"/>
</dbReference>
<dbReference type="EMBL" id="SJPM01000002">
    <property type="protein sequence ID" value="TWU01884.1"/>
    <property type="molecule type" value="Genomic_DNA"/>
</dbReference>
<dbReference type="CDD" id="cd00554">
    <property type="entry name" value="MECDP_synthase"/>
    <property type="match status" value="1"/>
</dbReference>
<feature type="binding site" evidence="7">
    <location>
        <begin position="116"/>
        <end position="122"/>
    </location>
    <ligand>
        <name>4-CDP-2-C-methyl-D-erythritol 2-phosphate</name>
        <dbReference type="ChEBI" id="CHEBI:57919"/>
    </ligand>
</feature>
<dbReference type="OrthoDB" id="9804336at2"/>
<dbReference type="GO" id="GO:0019288">
    <property type="term" value="P:isopentenyl diphosphate biosynthetic process, methylerythritol 4-phosphate pathway"/>
    <property type="evidence" value="ECO:0007669"/>
    <property type="project" value="UniProtKB-UniRule"/>
</dbReference>
<dbReference type="PROSITE" id="PS01350">
    <property type="entry name" value="ISPF"/>
    <property type="match status" value="1"/>
</dbReference>
<dbReference type="Proteomes" id="UP000316213">
    <property type="component" value="Unassembled WGS sequence"/>
</dbReference>
<dbReference type="UniPathway" id="UPA00056">
    <property type="reaction ID" value="UER00095"/>
</dbReference>
<dbReference type="AlphaFoldDB" id="A0A5C6AUP4"/>
<name>A0A5C6AUP4_9BACT</name>
<dbReference type="EC" id="4.6.1.12" evidence="3 7"/>
<gene>
    <name evidence="7 10" type="primary">ispF</name>
    <name evidence="10" type="ORF">Pla100_16200</name>
</gene>
<dbReference type="InterPro" id="IPR020555">
    <property type="entry name" value="MECDP_synthase_CS"/>
</dbReference>
<dbReference type="Gene3D" id="3.30.1330.50">
    <property type="entry name" value="2-C-methyl-D-erythritol 2,4-cyclodiphosphate synthase"/>
    <property type="match status" value="1"/>
</dbReference>
<comment type="function">
    <text evidence="7">Involved in the biosynthesis of isopentenyl diphosphate (IPP) and dimethylallyl diphosphate (DMAPP), two major building blocks of isoprenoid compounds. Catalyzes the conversion of 4-diphosphocytidyl-2-C-methyl-D-erythritol 2-phosphate (CDP-ME2P) to 2-C-methyl-D-erythritol 2,4-cyclodiphosphate (ME-CPP) with a corresponding release of cytidine 5-monophosphate (CMP).</text>
</comment>
<comment type="pathway">
    <text evidence="2 7">Isoprenoid biosynthesis; isopentenyl diphosphate biosynthesis via DXP pathway; isopentenyl diphosphate from 1-deoxy-D-xylulose 5-phosphate: step 4/6.</text>
</comment>
<dbReference type="Pfam" id="PF02542">
    <property type="entry name" value="YgbB"/>
    <property type="match status" value="1"/>
</dbReference>
<evidence type="ECO:0000259" key="9">
    <source>
        <dbReference type="Pfam" id="PF02542"/>
    </source>
</evidence>
<dbReference type="HAMAP" id="MF_00107">
    <property type="entry name" value="IspF"/>
    <property type="match status" value="1"/>
</dbReference>
<dbReference type="InterPro" id="IPR036571">
    <property type="entry name" value="MECDP_synthase_sf"/>
</dbReference>
<dbReference type="GO" id="GO:0016114">
    <property type="term" value="P:terpenoid biosynthetic process"/>
    <property type="evidence" value="ECO:0007669"/>
    <property type="project" value="InterPro"/>
</dbReference>
<protein>
    <recommendedName>
        <fullName evidence="3 7">2-C-methyl-D-erythritol 2,4-cyclodiphosphate synthase</fullName>
        <shortName evidence="7">MECDP-synthase</shortName>
        <shortName evidence="7">MECPP-synthase</shortName>
        <shortName evidence="7">MECPS</shortName>
        <ecNumber evidence="3 7">4.6.1.12</ecNumber>
    </recommendedName>
</protein>